<keyword evidence="12 16" id="KW-0472">Membrane</keyword>
<dbReference type="STRING" id="451379.A0A0N5AL40"/>
<comment type="similarity">
    <text evidence="5">Belongs to the inositol monophosphatase superfamily.</text>
</comment>
<feature type="binding site" evidence="15">
    <location>
        <position position="156"/>
    </location>
    <ligand>
        <name>Mg(2+)</name>
        <dbReference type="ChEBI" id="CHEBI:18420"/>
        <label>1</label>
        <note>catalytic</note>
    </ligand>
</feature>
<keyword evidence="7 16" id="KW-0812">Transmembrane</keyword>
<dbReference type="AlphaFoldDB" id="A0A0N5AL40"/>
<evidence type="ECO:0000256" key="5">
    <source>
        <dbReference type="ARBA" id="ARBA00009759"/>
    </source>
</evidence>
<evidence type="ECO:0000256" key="11">
    <source>
        <dbReference type="ARBA" id="ARBA00022989"/>
    </source>
</evidence>
<feature type="binding site" evidence="15">
    <location>
        <position position="158"/>
    </location>
    <ligand>
        <name>Mg(2+)</name>
        <dbReference type="ChEBI" id="CHEBI:18420"/>
        <label>1</label>
        <note>catalytic</note>
    </ligand>
</feature>
<dbReference type="SUPFAM" id="SSF56655">
    <property type="entry name" value="Carbohydrate phosphatase"/>
    <property type="match status" value="1"/>
</dbReference>
<feature type="binding site" evidence="15">
    <location>
        <position position="109"/>
    </location>
    <ligand>
        <name>Mg(2+)</name>
        <dbReference type="ChEBI" id="CHEBI:18420"/>
        <label>1</label>
        <note>catalytic</note>
    </ligand>
</feature>
<organism evidence="17 18">
    <name type="scientific">Syphacia muris</name>
    <dbReference type="NCBI Taxonomy" id="451379"/>
    <lineage>
        <taxon>Eukaryota</taxon>
        <taxon>Metazoa</taxon>
        <taxon>Ecdysozoa</taxon>
        <taxon>Nematoda</taxon>
        <taxon>Chromadorea</taxon>
        <taxon>Rhabditida</taxon>
        <taxon>Spirurina</taxon>
        <taxon>Oxyuridomorpha</taxon>
        <taxon>Oxyuroidea</taxon>
        <taxon>Oxyuridae</taxon>
        <taxon>Syphacia</taxon>
    </lineage>
</organism>
<evidence type="ECO:0000313" key="18">
    <source>
        <dbReference type="WBParaSite" id="SMUV_0000523401-mRNA-1"/>
    </source>
</evidence>
<dbReference type="InterPro" id="IPR020550">
    <property type="entry name" value="Inositol_monophosphatase_CS"/>
</dbReference>
<dbReference type="InterPro" id="IPR050725">
    <property type="entry name" value="CysQ/Inositol_MonoPase"/>
</dbReference>
<dbReference type="GO" id="GO:0016020">
    <property type="term" value="C:membrane"/>
    <property type="evidence" value="ECO:0007669"/>
    <property type="project" value="UniProtKB-SubCell"/>
</dbReference>
<dbReference type="GO" id="GO:0046854">
    <property type="term" value="P:phosphatidylinositol phosphate biosynthetic process"/>
    <property type="evidence" value="ECO:0007669"/>
    <property type="project" value="InterPro"/>
</dbReference>
<feature type="transmembrane region" description="Helical" evidence="16">
    <location>
        <begin position="7"/>
        <end position="28"/>
    </location>
</feature>
<protein>
    <recommendedName>
        <fullName evidence="6">inositol-phosphate phosphatase</fullName>
        <ecNumber evidence="6">3.1.3.25</ecNumber>
    </recommendedName>
    <alternativeName>
        <fullName evidence="14">Inositol-1(or 4)-monophosphatase 3</fullName>
    </alternativeName>
    <alternativeName>
        <fullName evidence="13">Myo-inositol monophosphatase A3</fullName>
    </alternativeName>
</protein>
<evidence type="ECO:0000256" key="14">
    <source>
        <dbReference type="ARBA" id="ARBA00042949"/>
    </source>
</evidence>
<dbReference type="EC" id="3.1.3.25" evidence="6"/>
<comment type="catalytic activity">
    <reaction evidence="1">
        <text>a myo-inositol phosphate + H2O = myo-inositol + phosphate</text>
        <dbReference type="Rhea" id="RHEA:24056"/>
        <dbReference type="ChEBI" id="CHEBI:15377"/>
        <dbReference type="ChEBI" id="CHEBI:17268"/>
        <dbReference type="ChEBI" id="CHEBI:43474"/>
        <dbReference type="ChEBI" id="CHEBI:84139"/>
        <dbReference type="EC" id="3.1.3.25"/>
    </reaction>
</comment>
<comment type="subcellular location">
    <subcellularLocation>
        <location evidence="3">Membrane</location>
        <topology evidence="3">Single-pass membrane protein</topology>
    </subcellularLocation>
</comment>
<comment type="cofactor">
    <cofactor evidence="2 15">
        <name>Mg(2+)</name>
        <dbReference type="ChEBI" id="CHEBI:18420"/>
    </cofactor>
</comment>
<dbReference type="Gene3D" id="3.40.190.80">
    <property type="match status" value="1"/>
</dbReference>
<dbReference type="Pfam" id="PF00459">
    <property type="entry name" value="Inositol_P"/>
    <property type="match status" value="1"/>
</dbReference>
<keyword evidence="8 15" id="KW-0479">Metal-binding</keyword>
<evidence type="ECO:0000256" key="15">
    <source>
        <dbReference type="PIRSR" id="PIRSR600760-2"/>
    </source>
</evidence>
<evidence type="ECO:0000256" key="7">
    <source>
        <dbReference type="ARBA" id="ARBA00022692"/>
    </source>
</evidence>
<keyword evidence="17" id="KW-1185">Reference proteome</keyword>
<feature type="binding site" evidence="15">
    <location>
        <position position="281"/>
    </location>
    <ligand>
        <name>Mg(2+)</name>
        <dbReference type="ChEBI" id="CHEBI:18420"/>
        <label>1</label>
        <note>catalytic</note>
    </ligand>
</feature>
<sequence>MFIKINFKNLLVLCVIIIFGYIGIVIWTTDEKFPAVDVEFRDIAGYAILAAIVGGNGVIKVSEERNLTIKLKGKTQEGANDYLTRADLVSNHLILDVLRRYPGLTIVTEEKDTELSDDEVEPYRIDGNDLGMKISYWVRELPARKVRLSDITVWVDPLDATQEFTEGLFEYVTVMVCIAEKGQPIFGVIRRPFVNETWYGLDKFGTFAANNRPWNKSDCKDVPKKLIISRSHAGDVKKLVAKAFGNDFIIEPAGGAGYKSLRIINGTAIAYVHSTAIKKWDVCAGDALLRSFGGAMIDLTGSLLDYSSSSSVVNSKGIFAAAKNPYTLFQQWRRAVRVQELVWKRKTEKEKLRKCREIVAQRSVMDDNVKRLNALAIRQFELITNFIQVKLSIFFYVYHCYCRIDIDDSNTFTVCEDKSSESAASNFRPFGILEPQSARNARKNISSTFPLICELAGLKVELLNMEKEYRQLRDKV</sequence>
<evidence type="ECO:0000256" key="16">
    <source>
        <dbReference type="SAM" id="Phobius"/>
    </source>
</evidence>
<name>A0A0N5AL40_9BILA</name>
<evidence type="ECO:0000256" key="3">
    <source>
        <dbReference type="ARBA" id="ARBA00004167"/>
    </source>
</evidence>
<keyword evidence="10 15" id="KW-0460">Magnesium</keyword>
<dbReference type="GO" id="GO:0008254">
    <property type="term" value="F:3'-nucleotidase activity"/>
    <property type="evidence" value="ECO:0007669"/>
    <property type="project" value="TreeGrafter"/>
</dbReference>
<evidence type="ECO:0000256" key="9">
    <source>
        <dbReference type="ARBA" id="ARBA00022801"/>
    </source>
</evidence>
<evidence type="ECO:0000256" key="13">
    <source>
        <dbReference type="ARBA" id="ARBA00042119"/>
    </source>
</evidence>
<keyword evidence="9" id="KW-0378">Hydrolase</keyword>
<proteinExistence type="inferred from homology"/>
<dbReference type="WBParaSite" id="SMUV_0000523401-mRNA-1">
    <property type="protein sequence ID" value="SMUV_0000523401-mRNA-1"/>
    <property type="gene ID" value="SMUV_0000523401"/>
</dbReference>
<dbReference type="Proteomes" id="UP000046393">
    <property type="component" value="Unplaced"/>
</dbReference>
<evidence type="ECO:0000256" key="4">
    <source>
        <dbReference type="ARBA" id="ARBA00005152"/>
    </source>
</evidence>
<dbReference type="GO" id="GO:0052834">
    <property type="term" value="F:inositol monophosphate phosphatase activity"/>
    <property type="evidence" value="ECO:0007669"/>
    <property type="project" value="UniProtKB-EC"/>
</dbReference>
<evidence type="ECO:0000313" key="17">
    <source>
        <dbReference type="Proteomes" id="UP000046393"/>
    </source>
</evidence>
<evidence type="ECO:0000256" key="2">
    <source>
        <dbReference type="ARBA" id="ARBA00001946"/>
    </source>
</evidence>
<reference evidence="18" key="1">
    <citation type="submission" date="2017-02" db="UniProtKB">
        <authorList>
            <consortium name="WormBaseParasite"/>
        </authorList>
    </citation>
    <scope>IDENTIFICATION</scope>
</reference>
<evidence type="ECO:0000256" key="8">
    <source>
        <dbReference type="ARBA" id="ARBA00022723"/>
    </source>
</evidence>
<dbReference type="PANTHER" id="PTHR43028">
    <property type="entry name" value="3'(2'),5'-BISPHOSPHATE NUCLEOTIDASE 1"/>
    <property type="match status" value="1"/>
</dbReference>
<dbReference type="FunFam" id="3.30.540.10:FF:000012">
    <property type="entry name" value="Blast:Putative inositol monophosphatase 3"/>
    <property type="match status" value="1"/>
</dbReference>
<dbReference type="PROSITE" id="PS00630">
    <property type="entry name" value="IMP_2"/>
    <property type="match status" value="1"/>
</dbReference>
<evidence type="ECO:0000256" key="12">
    <source>
        <dbReference type="ARBA" id="ARBA00023136"/>
    </source>
</evidence>
<accession>A0A0N5AL40</accession>
<dbReference type="GO" id="GO:0046872">
    <property type="term" value="F:metal ion binding"/>
    <property type="evidence" value="ECO:0007669"/>
    <property type="project" value="UniProtKB-KW"/>
</dbReference>
<dbReference type="Gene3D" id="3.30.540.10">
    <property type="entry name" value="Fructose-1,6-Bisphosphatase, subunit A, domain 1"/>
    <property type="match status" value="1"/>
</dbReference>
<evidence type="ECO:0000256" key="6">
    <source>
        <dbReference type="ARBA" id="ARBA00013106"/>
    </source>
</evidence>
<evidence type="ECO:0000256" key="10">
    <source>
        <dbReference type="ARBA" id="ARBA00022842"/>
    </source>
</evidence>
<feature type="binding site" evidence="15">
    <location>
        <position position="159"/>
    </location>
    <ligand>
        <name>Mg(2+)</name>
        <dbReference type="ChEBI" id="CHEBI:18420"/>
        <label>1</label>
        <note>catalytic</note>
    </ligand>
</feature>
<dbReference type="PANTHER" id="PTHR43028:SF4">
    <property type="entry name" value="INOSITOL MONOPHOSPHATASE 3"/>
    <property type="match status" value="1"/>
</dbReference>
<comment type="pathway">
    <text evidence="4">Polyol metabolism; myo-inositol biosynthesis; myo-inositol from D-glucose 6-phosphate: step 2/2.</text>
</comment>
<keyword evidence="11 16" id="KW-1133">Transmembrane helix</keyword>
<dbReference type="GO" id="GO:0005737">
    <property type="term" value="C:cytoplasm"/>
    <property type="evidence" value="ECO:0007669"/>
    <property type="project" value="UniProtKB-ARBA"/>
</dbReference>
<dbReference type="GO" id="GO:0012505">
    <property type="term" value="C:endomembrane system"/>
    <property type="evidence" value="ECO:0007669"/>
    <property type="project" value="TreeGrafter"/>
</dbReference>
<evidence type="ECO:0000256" key="1">
    <source>
        <dbReference type="ARBA" id="ARBA00001033"/>
    </source>
</evidence>
<dbReference type="InterPro" id="IPR000760">
    <property type="entry name" value="Inositol_monophosphatase-like"/>
</dbReference>